<evidence type="ECO:0000256" key="3">
    <source>
        <dbReference type="ARBA" id="ARBA00022576"/>
    </source>
</evidence>
<dbReference type="EC" id="2.6.1.-" evidence="6"/>
<dbReference type="GO" id="GO:0006520">
    <property type="term" value="P:amino acid metabolic process"/>
    <property type="evidence" value="ECO:0007669"/>
    <property type="project" value="InterPro"/>
</dbReference>
<dbReference type="Gene3D" id="3.90.1150.10">
    <property type="entry name" value="Aspartate Aminotransferase, domain 1"/>
    <property type="match status" value="1"/>
</dbReference>
<dbReference type="GO" id="GO:0030170">
    <property type="term" value="F:pyridoxal phosphate binding"/>
    <property type="evidence" value="ECO:0007669"/>
    <property type="project" value="InterPro"/>
</dbReference>
<keyword evidence="5" id="KW-0663">Pyridoxal phosphate</keyword>
<dbReference type="STRING" id="1266925.GCA_000619905_00305"/>
<reference evidence="9" key="1">
    <citation type="submission" date="2016-10" db="EMBL/GenBank/DDBJ databases">
        <authorList>
            <person name="Varghese N."/>
        </authorList>
    </citation>
    <scope>NUCLEOTIDE SEQUENCE [LARGE SCALE GENOMIC DNA]</scope>
    <source>
        <strain evidence="9">Nsp8</strain>
    </source>
</reference>
<comment type="cofactor">
    <cofactor evidence="1 6">
        <name>pyridoxal 5'-phosphate</name>
        <dbReference type="ChEBI" id="CHEBI:597326"/>
    </cofactor>
</comment>
<dbReference type="InterPro" id="IPR050596">
    <property type="entry name" value="AspAT/PAT-like"/>
</dbReference>
<dbReference type="InterPro" id="IPR015421">
    <property type="entry name" value="PyrdxlP-dep_Trfase_major"/>
</dbReference>
<dbReference type="Proteomes" id="UP000183107">
    <property type="component" value="Unassembled WGS sequence"/>
</dbReference>
<dbReference type="Gene3D" id="3.40.640.10">
    <property type="entry name" value="Type I PLP-dependent aspartate aminotransferase-like (Major domain)"/>
    <property type="match status" value="1"/>
</dbReference>
<dbReference type="AlphaFoldDB" id="A0A1I4YB51"/>
<name>A0A1I4YB51_9PROT</name>
<evidence type="ECO:0000256" key="6">
    <source>
        <dbReference type="RuleBase" id="RU000481"/>
    </source>
</evidence>
<evidence type="ECO:0000259" key="7">
    <source>
        <dbReference type="Pfam" id="PF00155"/>
    </source>
</evidence>
<gene>
    <name evidence="8" type="ORF">SAMN05216386_0594</name>
</gene>
<keyword evidence="4 6" id="KW-0808">Transferase</keyword>
<keyword evidence="3 6" id="KW-0032">Aminotransferase</keyword>
<evidence type="ECO:0000313" key="9">
    <source>
        <dbReference type="Proteomes" id="UP000183107"/>
    </source>
</evidence>
<evidence type="ECO:0000256" key="5">
    <source>
        <dbReference type="ARBA" id="ARBA00022898"/>
    </source>
</evidence>
<proteinExistence type="inferred from homology"/>
<evidence type="ECO:0000256" key="1">
    <source>
        <dbReference type="ARBA" id="ARBA00001933"/>
    </source>
</evidence>
<accession>A0A1I4YB51</accession>
<dbReference type="InterPro" id="IPR015422">
    <property type="entry name" value="PyrdxlP-dep_Trfase_small"/>
</dbReference>
<dbReference type="GO" id="GO:0008483">
    <property type="term" value="F:transaminase activity"/>
    <property type="evidence" value="ECO:0007669"/>
    <property type="project" value="UniProtKB-KW"/>
</dbReference>
<evidence type="ECO:0000313" key="8">
    <source>
        <dbReference type="EMBL" id="SFN34983.1"/>
    </source>
</evidence>
<feature type="domain" description="Aminotransferase class I/classII large" evidence="7">
    <location>
        <begin position="40"/>
        <end position="400"/>
    </location>
</feature>
<evidence type="ECO:0000256" key="4">
    <source>
        <dbReference type="ARBA" id="ARBA00022679"/>
    </source>
</evidence>
<dbReference type="PANTHER" id="PTHR46383">
    <property type="entry name" value="ASPARTATE AMINOTRANSFERASE"/>
    <property type="match status" value="1"/>
</dbReference>
<dbReference type="EMBL" id="FOVJ01000001">
    <property type="protein sequence ID" value="SFN34983.1"/>
    <property type="molecule type" value="Genomic_DNA"/>
</dbReference>
<keyword evidence="9" id="KW-1185">Reference proteome</keyword>
<comment type="similarity">
    <text evidence="2 6">Belongs to the class-I pyridoxal-phosphate-dependent aminotransferase family.</text>
</comment>
<dbReference type="InterPro" id="IPR015424">
    <property type="entry name" value="PyrdxlP-dep_Trfase"/>
</dbReference>
<protein>
    <recommendedName>
        <fullName evidence="6">Aminotransferase</fullName>
        <ecNumber evidence="6">2.6.1.-</ecNumber>
    </recommendedName>
</protein>
<dbReference type="SUPFAM" id="SSF53383">
    <property type="entry name" value="PLP-dependent transferases"/>
    <property type="match status" value="1"/>
</dbReference>
<dbReference type="InterPro" id="IPR004838">
    <property type="entry name" value="NHTrfase_class1_PyrdxlP-BS"/>
</dbReference>
<dbReference type="InterPro" id="IPR004839">
    <property type="entry name" value="Aminotransferase_I/II_large"/>
</dbReference>
<evidence type="ECO:0000256" key="2">
    <source>
        <dbReference type="ARBA" id="ARBA00007441"/>
    </source>
</evidence>
<dbReference type="FunFam" id="3.40.640.10:FF:000033">
    <property type="entry name" value="Aspartate aminotransferase"/>
    <property type="match status" value="1"/>
</dbReference>
<dbReference type="CDD" id="cd00609">
    <property type="entry name" value="AAT_like"/>
    <property type="match status" value="1"/>
</dbReference>
<dbReference type="PROSITE" id="PS00105">
    <property type="entry name" value="AA_TRANSFER_CLASS_1"/>
    <property type="match status" value="1"/>
</dbReference>
<dbReference type="Pfam" id="PF00155">
    <property type="entry name" value="Aminotran_1_2"/>
    <property type="match status" value="1"/>
</dbReference>
<organism evidence="8 9">
    <name type="scientific">Nitrosospira briensis</name>
    <dbReference type="NCBI Taxonomy" id="35799"/>
    <lineage>
        <taxon>Bacteria</taxon>
        <taxon>Pseudomonadati</taxon>
        <taxon>Pseudomonadota</taxon>
        <taxon>Betaproteobacteria</taxon>
        <taxon>Nitrosomonadales</taxon>
        <taxon>Nitrosomonadaceae</taxon>
        <taxon>Nitrosospira</taxon>
    </lineage>
</organism>
<sequence length="406" mass="43390">MHKDNKDIIVELSKRVQAIKPSPTLAVTARAARLKAEGRDIIGLGAGEPDFDTPQHIKDAAIIAINKGFTKYTAVGGTPGLKNAVIAKFKRDNGFDYTAAQILVSCGGKQSFFNLTLSVIDPGDEVIIPAPYWVSYPDIVLIAEGKPVIVEAGIEQDFKITAAQLEQAITPRTRMFVINSPSNPSGAVYTLDELKTLGEVLLRHPEILVATDDMYEHILLSEGRFVNILNACPELYSRTIVLNGVSKAYAMTGWRIGYCGGPEHIITAMENIQSQSTSSPTSISQVAAQAALSGDQSCIAPMVSAFRERNRFVTDALNAIPGVKCLLSGGAFYAFADVRETIGRLHAKGVIKDGSDIALSEYLLENGGVAVVPGSAFGSEGYIRLSFATTMANLENALGRVAKALG</sequence>
<dbReference type="PANTHER" id="PTHR46383:SF1">
    <property type="entry name" value="ASPARTATE AMINOTRANSFERASE"/>
    <property type="match status" value="1"/>
</dbReference>